<evidence type="ECO:0000256" key="1">
    <source>
        <dbReference type="ARBA" id="ARBA00010638"/>
    </source>
</evidence>
<gene>
    <name evidence="6" type="ORF">SAMN06264868_1312</name>
</gene>
<dbReference type="PANTHER" id="PTHR23407">
    <property type="entry name" value="ATPASE INHIBITOR/5-FORMYLTETRAHYDROFOLATE CYCLO-LIGASE"/>
    <property type="match status" value="1"/>
</dbReference>
<dbReference type="GO" id="GO:0009396">
    <property type="term" value="P:folic acid-containing compound biosynthetic process"/>
    <property type="evidence" value="ECO:0007669"/>
    <property type="project" value="TreeGrafter"/>
</dbReference>
<dbReference type="NCBIfam" id="TIGR02727">
    <property type="entry name" value="MTHFS_bact"/>
    <property type="match status" value="1"/>
</dbReference>
<evidence type="ECO:0000256" key="5">
    <source>
        <dbReference type="RuleBase" id="RU361279"/>
    </source>
</evidence>
<dbReference type="InterPro" id="IPR037171">
    <property type="entry name" value="NagB/RpiA_transferase-like"/>
</dbReference>
<feature type="binding site" evidence="4">
    <location>
        <begin position="124"/>
        <end position="132"/>
    </location>
    <ligand>
        <name>ATP</name>
        <dbReference type="ChEBI" id="CHEBI:30616"/>
    </ligand>
</feature>
<protein>
    <recommendedName>
        <fullName evidence="5">5-formyltetrahydrofolate cyclo-ligase</fullName>
        <ecNumber evidence="5">6.3.3.2</ecNumber>
    </recommendedName>
</protein>
<accession>A0AA45WQ95</accession>
<dbReference type="PIRSF" id="PIRSF006806">
    <property type="entry name" value="FTHF_cligase"/>
    <property type="match status" value="1"/>
</dbReference>
<comment type="similarity">
    <text evidence="1 5">Belongs to the 5-formyltetrahydrofolate cyclo-ligase family.</text>
</comment>
<dbReference type="InterPro" id="IPR024185">
    <property type="entry name" value="FTHF_cligase-like_sf"/>
</dbReference>
<evidence type="ECO:0000313" key="7">
    <source>
        <dbReference type="Proteomes" id="UP001157947"/>
    </source>
</evidence>
<keyword evidence="7" id="KW-1185">Reference proteome</keyword>
<evidence type="ECO:0000256" key="2">
    <source>
        <dbReference type="ARBA" id="ARBA00022741"/>
    </source>
</evidence>
<keyword evidence="5" id="KW-0460">Magnesium</keyword>
<dbReference type="GO" id="GO:0035999">
    <property type="term" value="P:tetrahydrofolate interconversion"/>
    <property type="evidence" value="ECO:0007669"/>
    <property type="project" value="TreeGrafter"/>
</dbReference>
<sequence length="180" mass="20711">MKNYYRAKLLKERESYKKVKEDSEKIGEKFLSLPVVKNAKSIMFYYPHKNEVDTLPIIQNLIGKKIILLPVVKGKDLYPVSIKDLSNLKDGYAGIKEPVGEPFNPKLIDIVVVPAVAFDKHGYRLGYGKGYYDRFLPKTDALKIGFAYDFQILDKIHSEQHDIPVDIIITPTKIIKKEER</sequence>
<dbReference type="EC" id="6.3.3.2" evidence="5"/>
<dbReference type="Gene3D" id="3.40.50.10420">
    <property type="entry name" value="NagB/RpiA/CoA transferase-like"/>
    <property type="match status" value="1"/>
</dbReference>
<reference evidence="6" key="1">
    <citation type="submission" date="2017-05" db="EMBL/GenBank/DDBJ databases">
        <authorList>
            <person name="Varghese N."/>
            <person name="Submissions S."/>
        </authorList>
    </citation>
    <scope>NUCLEOTIDE SEQUENCE</scope>
    <source>
        <strain evidence="6">DSM 18763</strain>
    </source>
</reference>
<dbReference type="RefSeq" id="WP_265135042.1">
    <property type="nucleotide sequence ID" value="NZ_FXTX01000031.1"/>
</dbReference>
<proteinExistence type="inferred from homology"/>
<keyword evidence="3 4" id="KW-0067">ATP-binding</keyword>
<dbReference type="SUPFAM" id="SSF100950">
    <property type="entry name" value="NagB/RpiA/CoA transferase-like"/>
    <property type="match status" value="1"/>
</dbReference>
<keyword evidence="2 4" id="KW-0547">Nucleotide-binding</keyword>
<comment type="caution">
    <text evidence="6">The sequence shown here is derived from an EMBL/GenBank/DDBJ whole genome shotgun (WGS) entry which is preliminary data.</text>
</comment>
<keyword evidence="5" id="KW-0479">Metal-binding</keyword>
<dbReference type="PANTHER" id="PTHR23407:SF1">
    <property type="entry name" value="5-FORMYLTETRAHYDROFOLATE CYCLO-LIGASE"/>
    <property type="match status" value="1"/>
</dbReference>
<evidence type="ECO:0000256" key="4">
    <source>
        <dbReference type="PIRSR" id="PIRSR006806-1"/>
    </source>
</evidence>
<dbReference type="EMBL" id="FXTX01000031">
    <property type="protein sequence ID" value="SMP23846.1"/>
    <property type="molecule type" value="Genomic_DNA"/>
</dbReference>
<dbReference type="InterPro" id="IPR002698">
    <property type="entry name" value="FTHF_cligase"/>
</dbReference>
<comment type="cofactor">
    <cofactor evidence="5">
        <name>Mg(2+)</name>
        <dbReference type="ChEBI" id="CHEBI:18420"/>
    </cofactor>
</comment>
<dbReference type="Pfam" id="PF01812">
    <property type="entry name" value="5-FTHF_cyc-lig"/>
    <property type="match status" value="1"/>
</dbReference>
<dbReference type="Proteomes" id="UP001157947">
    <property type="component" value="Unassembled WGS sequence"/>
</dbReference>
<comment type="catalytic activity">
    <reaction evidence="5">
        <text>(6S)-5-formyl-5,6,7,8-tetrahydrofolate + ATP = (6R)-5,10-methenyltetrahydrofolate + ADP + phosphate</text>
        <dbReference type="Rhea" id="RHEA:10488"/>
        <dbReference type="ChEBI" id="CHEBI:30616"/>
        <dbReference type="ChEBI" id="CHEBI:43474"/>
        <dbReference type="ChEBI" id="CHEBI:57455"/>
        <dbReference type="ChEBI" id="CHEBI:57457"/>
        <dbReference type="ChEBI" id="CHEBI:456216"/>
        <dbReference type="EC" id="6.3.3.2"/>
    </reaction>
</comment>
<dbReference type="GO" id="GO:0005524">
    <property type="term" value="F:ATP binding"/>
    <property type="evidence" value="ECO:0007669"/>
    <property type="project" value="UniProtKB-KW"/>
</dbReference>
<organism evidence="6 7">
    <name type="scientific">Venenivibrio stagnispumantis</name>
    <dbReference type="NCBI Taxonomy" id="407998"/>
    <lineage>
        <taxon>Bacteria</taxon>
        <taxon>Pseudomonadati</taxon>
        <taxon>Aquificota</taxon>
        <taxon>Aquificia</taxon>
        <taxon>Aquificales</taxon>
        <taxon>Hydrogenothermaceae</taxon>
        <taxon>Venenivibrio</taxon>
    </lineage>
</organism>
<dbReference type="AlphaFoldDB" id="A0AA45WQ95"/>
<dbReference type="GO" id="GO:0046872">
    <property type="term" value="F:metal ion binding"/>
    <property type="evidence" value="ECO:0007669"/>
    <property type="project" value="UniProtKB-KW"/>
</dbReference>
<evidence type="ECO:0000256" key="3">
    <source>
        <dbReference type="ARBA" id="ARBA00022840"/>
    </source>
</evidence>
<feature type="binding site" evidence="4">
    <location>
        <begin position="2"/>
        <end position="6"/>
    </location>
    <ligand>
        <name>ATP</name>
        <dbReference type="ChEBI" id="CHEBI:30616"/>
    </ligand>
</feature>
<evidence type="ECO:0000313" key="6">
    <source>
        <dbReference type="EMBL" id="SMP23846.1"/>
    </source>
</evidence>
<feature type="binding site" evidence="4">
    <location>
        <position position="51"/>
    </location>
    <ligand>
        <name>substrate</name>
    </ligand>
</feature>
<name>A0AA45WQ95_9AQUI</name>
<dbReference type="GO" id="GO:0030272">
    <property type="term" value="F:5-formyltetrahydrofolate cyclo-ligase activity"/>
    <property type="evidence" value="ECO:0007669"/>
    <property type="project" value="UniProtKB-EC"/>
</dbReference>